<gene>
    <name evidence="1" type="ORF">CMUST_10750</name>
</gene>
<evidence type="ECO:0000313" key="2">
    <source>
        <dbReference type="Proteomes" id="UP000035199"/>
    </source>
</evidence>
<name>A0A0G3GZ74_9CORY</name>
<dbReference type="SUPFAM" id="SSF51161">
    <property type="entry name" value="Trimeric LpxA-like enzymes"/>
    <property type="match status" value="1"/>
</dbReference>
<reference evidence="1 2" key="1">
    <citation type="journal article" date="2015" name="Genome Announc.">
        <title>Complete Genome Sequence of the Type Strain Corynebacterium mustelae DSM 45274, Isolated from Various Tissues of a Male Ferret with Lethal Sepsis.</title>
        <authorList>
            <person name="Ruckert C."/>
            <person name="Eimer J."/>
            <person name="Winkler A."/>
            <person name="Tauch A."/>
        </authorList>
    </citation>
    <scope>NUCLEOTIDE SEQUENCE [LARGE SCALE GENOMIC DNA]</scope>
    <source>
        <strain evidence="1 2">DSM 45274</strain>
    </source>
</reference>
<organism evidence="1 2">
    <name type="scientific">Corynebacterium mustelae</name>
    <dbReference type="NCBI Taxonomy" id="571915"/>
    <lineage>
        <taxon>Bacteria</taxon>
        <taxon>Bacillati</taxon>
        <taxon>Actinomycetota</taxon>
        <taxon>Actinomycetes</taxon>
        <taxon>Mycobacteriales</taxon>
        <taxon>Corynebacteriaceae</taxon>
        <taxon>Corynebacterium</taxon>
    </lineage>
</organism>
<dbReference type="InterPro" id="IPR011004">
    <property type="entry name" value="Trimer_LpxA-like_sf"/>
</dbReference>
<sequence length="205" mass="22216">MTISRFLLTNDTRDHYGHTLYRLRYSTDCWPDIPGSRAGWVESAANIRGNADIGVDAIVWGNAVISGAACVSDYAEICGNAQVSGLATVGDRVHICGTARVYGDVHLCGRAIIAGDADVCSDSHWISIDPLDASGTHLTMFRTRSGHKVVIAPGAAIPLPRPLHYPPKPATYQAPTVITIDELDERFSTLTPWLTTVAQKWEQSQ</sequence>
<dbReference type="PATRIC" id="fig|571915.4.peg.2287"/>
<dbReference type="Proteomes" id="UP000035199">
    <property type="component" value="Chromosome"/>
</dbReference>
<dbReference type="RefSeq" id="WP_052844676.1">
    <property type="nucleotide sequence ID" value="NZ_CP011542.1"/>
</dbReference>
<proteinExistence type="predicted"/>
<dbReference type="EMBL" id="CP011542">
    <property type="protein sequence ID" value="AKK06466.1"/>
    <property type="molecule type" value="Genomic_DNA"/>
</dbReference>
<dbReference type="Gene3D" id="2.160.10.10">
    <property type="entry name" value="Hexapeptide repeat proteins"/>
    <property type="match status" value="1"/>
</dbReference>
<dbReference type="KEGG" id="cmv:CMUST_10750"/>
<keyword evidence="2" id="KW-1185">Reference proteome</keyword>
<evidence type="ECO:0000313" key="1">
    <source>
        <dbReference type="EMBL" id="AKK06466.1"/>
    </source>
</evidence>
<dbReference type="AlphaFoldDB" id="A0A0G3GZ74"/>
<protein>
    <submittedName>
        <fullName evidence="1">Uncharacterized protein</fullName>
    </submittedName>
</protein>
<dbReference type="STRING" id="571915.CMUST_10750"/>
<reference evidence="2" key="2">
    <citation type="submission" date="2015-05" db="EMBL/GenBank/DDBJ databases">
        <title>Complete genome sequence of Corynebacterium mustelae DSM 45274, isolated from various tissues of a male ferret with lethal sepsis.</title>
        <authorList>
            <person name="Ruckert C."/>
            <person name="Albersmeier A."/>
            <person name="Winkler A."/>
            <person name="Tauch A."/>
        </authorList>
    </citation>
    <scope>NUCLEOTIDE SEQUENCE [LARGE SCALE GENOMIC DNA]</scope>
    <source>
        <strain evidence="2">DSM 45274</strain>
    </source>
</reference>
<accession>A0A0G3GZ74</accession>